<dbReference type="InterPro" id="IPR023267">
    <property type="entry name" value="RCMT"/>
</dbReference>
<keyword evidence="8 13" id="KW-0949">S-adenosyl-L-methionine</keyword>
<dbReference type="EMBL" id="JACXIY010000030">
    <property type="protein sequence ID" value="MBD2871450.1"/>
    <property type="molecule type" value="Genomic_DNA"/>
</dbReference>
<evidence type="ECO:0000256" key="10">
    <source>
        <dbReference type="ARBA" id="ARBA00030399"/>
    </source>
</evidence>
<evidence type="ECO:0000256" key="9">
    <source>
        <dbReference type="ARBA" id="ARBA00022884"/>
    </source>
</evidence>
<reference evidence="16" key="1">
    <citation type="submission" date="2020-09" db="EMBL/GenBank/DDBJ databases">
        <title>A novel bacterium of genus Paenibacillus, isolated from South China Sea.</title>
        <authorList>
            <person name="Huang H."/>
            <person name="Mo K."/>
            <person name="Hu Y."/>
        </authorList>
    </citation>
    <scope>NUCLEOTIDE SEQUENCE</scope>
    <source>
        <strain evidence="16">IB182493</strain>
    </source>
</reference>
<evidence type="ECO:0000313" key="17">
    <source>
        <dbReference type="Proteomes" id="UP000632125"/>
    </source>
</evidence>
<accession>A0A927CTT8</accession>
<proteinExistence type="inferred from homology"/>
<evidence type="ECO:0000256" key="12">
    <source>
        <dbReference type="ARBA" id="ARBA00047283"/>
    </source>
</evidence>
<dbReference type="InterPro" id="IPR054728">
    <property type="entry name" value="RsmB-like_ferredoxin"/>
</dbReference>
<evidence type="ECO:0000313" key="16">
    <source>
        <dbReference type="EMBL" id="MBD2871450.1"/>
    </source>
</evidence>
<dbReference type="GO" id="GO:0008649">
    <property type="term" value="F:rRNA methyltransferase activity"/>
    <property type="evidence" value="ECO:0007669"/>
    <property type="project" value="InterPro"/>
</dbReference>
<comment type="catalytic activity">
    <reaction evidence="12">
        <text>cytidine(967) in 16S rRNA + S-adenosyl-L-methionine = 5-methylcytidine(967) in 16S rRNA + S-adenosyl-L-homocysteine + H(+)</text>
        <dbReference type="Rhea" id="RHEA:42748"/>
        <dbReference type="Rhea" id="RHEA-COMP:10219"/>
        <dbReference type="Rhea" id="RHEA-COMP:10220"/>
        <dbReference type="ChEBI" id="CHEBI:15378"/>
        <dbReference type="ChEBI" id="CHEBI:57856"/>
        <dbReference type="ChEBI" id="CHEBI:59789"/>
        <dbReference type="ChEBI" id="CHEBI:74483"/>
        <dbReference type="ChEBI" id="CHEBI:82748"/>
        <dbReference type="EC" id="2.1.1.176"/>
    </reaction>
</comment>
<feature type="binding site" evidence="13">
    <location>
        <position position="361"/>
    </location>
    <ligand>
        <name>S-adenosyl-L-methionine</name>
        <dbReference type="ChEBI" id="CHEBI:59789"/>
    </ligand>
</feature>
<protein>
    <recommendedName>
        <fullName evidence="3">16S rRNA (cytosine(967)-C(5))-methyltransferase</fullName>
        <ecNumber evidence="3">2.1.1.176</ecNumber>
    </recommendedName>
    <alternativeName>
        <fullName evidence="10">16S rRNA m5C967 methyltransferase</fullName>
    </alternativeName>
    <alternativeName>
        <fullName evidence="11">rRNA (cytosine-C(5)-)-methyltransferase RsmB</fullName>
    </alternativeName>
</protein>
<organism evidence="16 17">
    <name type="scientific">Paenibacillus arenilitoris</name>
    <dbReference type="NCBI Taxonomy" id="2772299"/>
    <lineage>
        <taxon>Bacteria</taxon>
        <taxon>Bacillati</taxon>
        <taxon>Bacillota</taxon>
        <taxon>Bacilli</taxon>
        <taxon>Bacillales</taxon>
        <taxon>Paenibacillaceae</taxon>
        <taxon>Paenibacillus</taxon>
    </lineage>
</organism>
<comment type="caution">
    <text evidence="16">The sequence shown here is derived from an EMBL/GenBank/DDBJ whole genome shotgun (WGS) entry which is preliminary data.</text>
</comment>
<dbReference type="SUPFAM" id="SSF48013">
    <property type="entry name" value="NusB-like"/>
    <property type="match status" value="1"/>
</dbReference>
<feature type="domain" description="SAM-dependent MTase RsmB/NOP-type" evidence="15">
    <location>
        <begin position="201"/>
        <end position="483"/>
    </location>
</feature>
<evidence type="ECO:0000256" key="7">
    <source>
        <dbReference type="ARBA" id="ARBA00022679"/>
    </source>
</evidence>
<comment type="subcellular location">
    <subcellularLocation>
        <location evidence="2">Cytoplasm</location>
    </subcellularLocation>
</comment>
<dbReference type="AlphaFoldDB" id="A0A927CTT8"/>
<comment type="function">
    <text evidence="1">Specifically methylates the cytosine at position 967 (m5C967) of 16S rRNA.</text>
</comment>
<feature type="region of interest" description="Disordered" evidence="14">
    <location>
        <begin position="1"/>
        <end position="35"/>
    </location>
</feature>
<dbReference type="InterPro" id="IPR006027">
    <property type="entry name" value="NusB_RsmB_TIM44"/>
</dbReference>
<dbReference type="Gene3D" id="3.40.50.150">
    <property type="entry name" value="Vaccinia Virus protein VP39"/>
    <property type="match status" value="1"/>
</dbReference>
<dbReference type="Pfam" id="PF22458">
    <property type="entry name" value="RsmF-B_ferredox"/>
    <property type="match status" value="1"/>
</dbReference>
<evidence type="ECO:0000256" key="11">
    <source>
        <dbReference type="ARBA" id="ARBA00031088"/>
    </source>
</evidence>
<dbReference type="Gene3D" id="1.10.940.10">
    <property type="entry name" value="NusB-like"/>
    <property type="match status" value="1"/>
</dbReference>
<feature type="active site" description="Nucleophile" evidence="13">
    <location>
        <position position="414"/>
    </location>
</feature>
<evidence type="ECO:0000256" key="14">
    <source>
        <dbReference type="SAM" id="MobiDB-lite"/>
    </source>
</evidence>
<dbReference type="GO" id="GO:0006355">
    <property type="term" value="P:regulation of DNA-templated transcription"/>
    <property type="evidence" value="ECO:0007669"/>
    <property type="project" value="InterPro"/>
</dbReference>
<dbReference type="Pfam" id="PF01029">
    <property type="entry name" value="NusB"/>
    <property type="match status" value="1"/>
</dbReference>
<feature type="binding site" evidence="13">
    <location>
        <position position="315"/>
    </location>
    <ligand>
        <name>S-adenosyl-L-methionine</name>
        <dbReference type="ChEBI" id="CHEBI:59789"/>
    </ligand>
</feature>
<feature type="binding site" evidence="13">
    <location>
        <position position="342"/>
    </location>
    <ligand>
        <name>S-adenosyl-L-methionine</name>
        <dbReference type="ChEBI" id="CHEBI:59789"/>
    </ligand>
</feature>
<name>A0A927CTT8_9BACL</name>
<dbReference type="SUPFAM" id="SSF53335">
    <property type="entry name" value="S-adenosyl-L-methionine-dependent methyltransferases"/>
    <property type="match status" value="1"/>
</dbReference>
<dbReference type="FunFam" id="3.40.50.150:FF:000257">
    <property type="entry name" value="16S rRNA methyltransferase"/>
    <property type="match status" value="1"/>
</dbReference>
<keyword evidence="4" id="KW-0963">Cytoplasm</keyword>
<evidence type="ECO:0000256" key="3">
    <source>
        <dbReference type="ARBA" id="ARBA00012140"/>
    </source>
</evidence>
<dbReference type="PROSITE" id="PS51686">
    <property type="entry name" value="SAM_MT_RSMB_NOP"/>
    <property type="match status" value="1"/>
</dbReference>
<dbReference type="InterPro" id="IPR001678">
    <property type="entry name" value="MeTrfase_RsmB-F_NOP2_dom"/>
</dbReference>
<feature type="binding site" evidence="13">
    <location>
        <begin position="291"/>
        <end position="297"/>
    </location>
    <ligand>
        <name>S-adenosyl-L-methionine</name>
        <dbReference type="ChEBI" id="CHEBI:59789"/>
    </ligand>
</feature>
<sequence>MTAGGPKRPRGGAKPGGRVGQMRQQAPGKSKSPRELAMDTLTKVAETGAYSNLQLNRALQEAGLQRADAGLATELVYGTIQRQATLDHWLGRFVSKGLHKLEPWVLQLLRLSAYQLLFLDRIPPHAAVNEAVTIAKKRGHAGIAGMVNGVLRSVNRERAGLSIPAISHEDPIVQIALRHSYPEWLVRRWAEAYGAETAEAICEAGNEPPKASIRTNALRLGREALLERLRLAGCDAEASAVAPAGIIVSRGGNLAEADGFRDGLWSMQDESSMLVAEVVAPASGMQVLDCCAAPGGKSTHLGELMGGKGKVWANDVHPHKRELIAAQTERLGLRNVEAITGDAAALGERFKPESMDAVLLDAPCSGFGVIRRKPEIKWNKTAGDVAEIAALQRRLLEAACVLVRTGGTLVYSTCTIEREENEAQVARFLAEHPEFELSADWPEEIVEKLKGAGALGECFDGQAQLLPQHFGSDGFYIARMVRRR</sequence>
<evidence type="ECO:0000256" key="2">
    <source>
        <dbReference type="ARBA" id="ARBA00004496"/>
    </source>
</evidence>
<dbReference type="InterPro" id="IPR035926">
    <property type="entry name" value="NusB-like_sf"/>
</dbReference>
<comment type="similarity">
    <text evidence="13">Belongs to the class I-like SAM-binding methyltransferase superfamily. RsmB/NOP family.</text>
</comment>
<dbReference type="NCBIfam" id="NF011494">
    <property type="entry name" value="PRK14902.1"/>
    <property type="match status" value="1"/>
</dbReference>
<dbReference type="GO" id="GO:0005737">
    <property type="term" value="C:cytoplasm"/>
    <property type="evidence" value="ECO:0007669"/>
    <property type="project" value="UniProtKB-SubCell"/>
</dbReference>
<dbReference type="RefSeq" id="WP_190865250.1">
    <property type="nucleotide sequence ID" value="NZ_JACXIY010000030.1"/>
</dbReference>
<evidence type="ECO:0000256" key="5">
    <source>
        <dbReference type="ARBA" id="ARBA00022552"/>
    </source>
</evidence>
<dbReference type="PRINTS" id="PR02008">
    <property type="entry name" value="RCMTFAMILY"/>
</dbReference>
<dbReference type="FunFam" id="1.10.940.10:FF:000006">
    <property type="entry name" value="16S rRNA (Cytosine(967)-C(5))-methyltransferase RsmB"/>
    <property type="match status" value="1"/>
</dbReference>
<keyword evidence="6 13" id="KW-0489">Methyltransferase</keyword>
<dbReference type="GO" id="GO:0003723">
    <property type="term" value="F:RNA binding"/>
    <property type="evidence" value="ECO:0007669"/>
    <property type="project" value="UniProtKB-UniRule"/>
</dbReference>
<evidence type="ECO:0000256" key="4">
    <source>
        <dbReference type="ARBA" id="ARBA00022490"/>
    </source>
</evidence>
<keyword evidence="9 13" id="KW-0694">RNA-binding</keyword>
<dbReference type="InterPro" id="IPR004573">
    <property type="entry name" value="rRNA_ssu_MeTfrase_B"/>
</dbReference>
<dbReference type="CDD" id="cd02440">
    <property type="entry name" value="AdoMet_MTases"/>
    <property type="match status" value="1"/>
</dbReference>
<dbReference type="EC" id="2.1.1.176" evidence="3"/>
<dbReference type="NCBIfam" id="TIGR00563">
    <property type="entry name" value="rsmB"/>
    <property type="match status" value="1"/>
</dbReference>
<dbReference type="Pfam" id="PF01189">
    <property type="entry name" value="Methyltr_RsmB-F"/>
    <property type="match status" value="1"/>
</dbReference>
<evidence type="ECO:0000256" key="8">
    <source>
        <dbReference type="ARBA" id="ARBA00022691"/>
    </source>
</evidence>
<keyword evidence="17" id="KW-1185">Reference proteome</keyword>
<dbReference type="InterPro" id="IPR029063">
    <property type="entry name" value="SAM-dependent_MTases_sf"/>
</dbReference>
<keyword evidence="7 13" id="KW-0808">Transferase</keyword>
<evidence type="ECO:0000256" key="6">
    <source>
        <dbReference type="ARBA" id="ARBA00022603"/>
    </source>
</evidence>
<dbReference type="InterPro" id="IPR049560">
    <property type="entry name" value="MeTrfase_RsmB-F_NOP2_cat"/>
</dbReference>
<dbReference type="PANTHER" id="PTHR22807:SF53">
    <property type="entry name" value="RIBOSOMAL RNA SMALL SUBUNIT METHYLTRANSFERASE B-RELATED"/>
    <property type="match status" value="1"/>
</dbReference>
<evidence type="ECO:0000256" key="13">
    <source>
        <dbReference type="PROSITE-ProRule" id="PRU01023"/>
    </source>
</evidence>
<evidence type="ECO:0000256" key="1">
    <source>
        <dbReference type="ARBA" id="ARBA00002724"/>
    </source>
</evidence>
<evidence type="ECO:0000259" key="15">
    <source>
        <dbReference type="PROSITE" id="PS51686"/>
    </source>
</evidence>
<dbReference type="Proteomes" id="UP000632125">
    <property type="component" value="Unassembled WGS sequence"/>
</dbReference>
<keyword evidence="5" id="KW-0698">rRNA processing</keyword>
<gene>
    <name evidence="16" type="primary">rsmB</name>
    <name evidence="16" type="ORF">IDH41_22945</name>
</gene>
<dbReference type="Gene3D" id="3.30.70.1170">
    <property type="entry name" value="Sun protein, domain 3"/>
    <property type="match status" value="1"/>
</dbReference>
<dbReference type="PANTHER" id="PTHR22807">
    <property type="entry name" value="NOP2 YEAST -RELATED NOL1/NOP2/FMU SUN DOMAIN-CONTAINING"/>
    <property type="match status" value="1"/>
</dbReference>